<reference evidence="1 2" key="1">
    <citation type="journal article" date="2012" name="Eukaryot. Cell">
        <title>Draft genome sequence of Wickerhamomyces ciferrii NRRL Y-1031 F-60-10.</title>
        <authorList>
            <person name="Schneider J."/>
            <person name="Andrea H."/>
            <person name="Blom J."/>
            <person name="Jaenicke S."/>
            <person name="Ruckert C."/>
            <person name="Schorsch C."/>
            <person name="Szczepanowski R."/>
            <person name="Farwick M."/>
            <person name="Goesmann A."/>
            <person name="Puhler A."/>
            <person name="Schaffer S."/>
            <person name="Tauch A."/>
            <person name="Kohler T."/>
            <person name="Brinkrolf K."/>
        </authorList>
    </citation>
    <scope>NUCLEOTIDE SEQUENCE [LARGE SCALE GENOMIC DNA]</scope>
    <source>
        <strain evidence="2">ATCC 14091 / BCRC 22168 / CBS 111 / JCM 3599 / NBRC 0793 / NRRL Y-1031 F-60-10</strain>
    </source>
</reference>
<keyword evidence="2" id="KW-1185">Reference proteome</keyword>
<dbReference type="EMBL" id="CAIF01000088">
    <property type="protein sequence ID" value="CCH43690.1"/>
    <property type="molecule type" value="Genomic_DNA"/>
</dbReference>
<evidence type="ECO:0000313" key="2">
    <source>
        <dbReference type="Proteomes" id="UP000009328"/>
    </source>
</evidence>
<dbReference type="Proteomes" id="UP000009328">
    <property type="component" value="Unassembled WGS sequence"/>
</dbReference>
<evidence type="ECO:0000313" key="1">
    <source>
        <dbReference type="EMBL" id="CCH43690.1"/>
    </source>
</evidence>
<gene>
    <name evidence="1" type="ORF">BN7_3244</name>
</gene>
<proteinExistence type="predicted"/>
<name>K0KEX8_WICCF</name>
<dbReference type="InParanoid" id="K0KEX8"/>
<protein>
    <submittedName>
        <fullName evidence="1">Secreted protein</fullName>
    </submittedName>
</protein>
<dbReference type="HOGENOM" id="CLU_726050_0_0_1"/>
<comment type="caution">
    <text evidence="1">The sequence shown here is derived from an EMBL/GenBank/DDBJ whole genome shotgun (WGS) entry which is preliminary data.</text>
</comment>
<dbReference type="AlphaFoldDB" id="K0KEX8"/>
<organism evidence="1 2">
    <name type="scientific">Wickerhamomyces ciferrii (strain ATCC 14091 / BCRC 22168 / CBS 111 / JCM 3599 / NBRC 0793 / NRRL Y-1031 F-60-10)</name>
    <name type="common">Yeast</name>
    <name type="synonym">Pichia ciferrii</name>
    <dbReference type="NCBI Taxonomy" id="1206466"/>
    <lineage>
        <taxon>Eukaryota</taxon>
        <taxon>Fungi</taxon>
        <taxon>Dikarya</taxon>
        <taxon>Ascomycota</taxon>
        <taxon>Saccharomycotina</taxon>
        <taxon>Saccharomycetes</taxon>
        <taxon>Phaffomycetales</taxon>
        <taxon>Wickerhamomycetaceae</taxon>
        <taxon>Wickerhamomyces</taxon>
    </lineage>
</organism>
<sequence>MLKPIRLSRFHKFLSLSSLFQYQSGSLLASNFLNKKFHSSSLRYQKADDALAKAKNALNYQFYTAGNFIPALEMEHYNGNYRVYPNEDYYYNKTFTCNKYRYSNKRYSELVKYTDTREEIHLVFDIEDIIKYACDSHELSANYNGKGLQMEDKSEEDYYRACLIVFNDADGPNGALTFDLKFYASHYLWNEKPRVRYQRMEIDSISHHEKYFLDIESHMENYVGTIKKDDKISPIYEKELFEEHKFKKECFIKNKNSGKHGNCYTIPYKHGRDVAWWKKYEKPLKLREEKRKAHNKTFQSYRMQKFDRLDKNTQKAFHDYVSNHLKIKEPIFEKTFDDALLRRIQYFKKLEKFTNNHTCEKSFNNYIDDFDYEYAEFDDEEIDGLSEDCQACKDFETLKENEKRDIYIPIDIDYIVERP</sequence>
<accession>K0KEX8</accession>